<accession>A0ABT2TLJ7</accession>
<dbReference type="Gene3D" id="1.10.287.1890">
    <property type="match status" value="1"/>
</dbReference>
<dbReference type="RefSeq" id="WP_158425683.1">
    <property type="nucleotide sequence ID" value="NZ_JAOQJQ010000005.1"/>
</dbReference>
<protein>
    <submittedName>
        <fullName evidence="1">Class I SAM-dependent methyltransferase</fullName>
    </submittedName>
</protein>
<reference evidence="1 2" key="1">
    <citation type="journal article" date="2021" name="ISME Commun">
        <title>Automated analysis of genomic sequences facilitates high-throughput and comprehensive description of bacteria.</title>
        <authorList>
            <person name="Hitch T.C.A."/>
        </authorList>
    </citation>
    <scope>NUCLEOTIDE SEQUENCE [LARGE SCALE GENOMIC DNA]</scope>
    <source>
        <strain evidence="1 2">Sanger_109</strain>
    </source>
</reference>
<gene>
    <name evidence="1" type="ORF">OCV88_11925</name>
</gene>
<evidence type="ECO:0000313" key="1">
    <source>
        <dbReference type="EMBL" id="MCU6763026.1"/>
    </source>
</evidence>
<dbReference type="Proteomes" id="UP001652442">
    <property type="component" value="Unassembled WGS sequence"/>
</dbReference>
<dbReference type="InterPro" id="IPR006901">
    <property type="entry name" value="TrmK"/>
</dbReference>
<keyword evidence="1" id="KW-0808">Transferase</keyword>
<dbReference type="EMBL" id="JAOQJQ010000005">
    <property type="protein sequence ID" value="MCU6763026.1"/>
    <property type="molecule type" value="Genomic_DNA"/>
</dbReference>
<comment type="caution">
    <text evidence="1">The sequence shown here is derived from an EMBL/GenBank/DDBJ whole genome shotgun (WGS) entry which is preliminary data.</text>
</comment>
<evidence type="ECO:0000313" key="2">
    <source>
        <dbReference type="Proteomes" id="UP001652442"/>
    </source>
</evidence>
<dbReference type="Pfam" id="PF12847">
    <property type="entry name" value="Methyltransf_18"/>
    <property type="match status" value="1"/>
</dbReference>
<dbReference type="InterPro" id="IPR029063">
    <property type="entry name" value="SAM-dependent_MTases_sf"/>
</dbReference>
<keyword evidence="1" id="KW-0489">Methyltransferase</keyword>
<dbReference type="PANTHER" id="PTHR38451">
    <property type="entry name" value="TRNA (ADENINE(22)-N(1))-METHYLTRANSFERASE"/>
    <property type="match status" value="1"/>
</dbReference>
<dbReference type="GO" id="GO:0032259">
    <property type="term" value="P:methylation"/>
    <property type="evidence" value="ECO:0007669"/>
    <property type="project" value="UniProtKB-KW"/>
</dbReference>
<keyword evidence="2" id="KW-1185">Reference proteome</keyword>
<sequence>MVKLSKRLQAIADLVTKGNRVADIGTDHAYIPIYLVKEGRIPGAVAMDVNEGPLLRARSHIASEHLEDCIRTKLSDGFASLLPGEADTGVIAGMGGALMIKILSEGETKVRGLKELILQPQSETAGVRKYIRTHGMYISQEDMVEEDGKYYPMMQVKICSEERSAVSEPEEKHRMLEDAFGPELMKNSHPVLIQWLKREKQIVTEILENLPRQSHTEARRQELLQKMEEISQVLMEISPKL</sequence>
<dbReference type="SUPFAM" id="SSF53335">
    <property type="entry name" value="S-adenosyl-L-methionine-dependent methyltransferases"/>
    <property type="match status" value="1"/>
</dbReference>
<name>A0ABT2TLJ7_9FIRM</name>
<dbReference type="Gene3D" id="3.40.50.150">
    <property type="entry name" value="Vaccinia Virus protein VP39"/>
    <property type="match status" value="1"/>
</dbReference>
<dbReference type="GO" id="GO:0008168">
    <property type="term" value="F:methyltransferase activity"/>
    <property type="evidence" value="ECO:0007669"/>
    <property type="project" value="UniProtKB-KW"/>
</dbReference>
<dbReference type="PANTHER" id="PTHR38451:SF1">
    <property type="entry name" value="TRNA (ADENINE(22)-N(1))-METHYLTRANSFERASE"/>
    <property type="match status" value="1"/>
</dbReference>
<organism evidence="1 2">
    <name type="scientific">Brotonthovivens ammoniilytica</name>
    <dbReference type="NCBI Taxonomy" id="2981725"/>
    <lineage>
        <taxon>Bacteria</taxon>
        <taxon>Bacillati</taxon>
        <taxon>Bacillota</taxon>
        <taxon>Clostridia</taxon>
        <taxon>Lachnospirales</taxon>
        <taxon>Lachnospiraceae</taxon>
        <taxon>Brotonthovivens</taxon>
    </lineage>
</organism>
<dbReference type="PIRSF" id="PIRSF018637">
    <property type="entry name" value="TrmK"/>
    <property type="match status" value="1"/>
</dbReference>
<proteinExistence type="predicted"/>